<dbReference type="Proteomes" id="UP001151518">
    <property type="component" value="Unassembled WGS sequence"/>
</dbReference>
<evidence type="ECO:0000256" key="1">
    <source>
        <dbReference type="ARBA" id="ARBA00004141"/>
    </source>
</evidence>
<dbReference type="InterPro" id="IPR007248">
    <property type="entry name" value="Mpv17_PMP22"/>
</dbReference>
<feature type="transmembrane region" description="Helical" evidence="6">
    <location>
        <begin position="140"/>
        <end position="157"/>
    </location>
</feature>
<name>A0A9W8KXA9_9FUNG</name>
<dbReference type="PANTHER" id="PTHR11266">
    <property type="entry name" value="PEROXISOMAL MEMBRANE PROTEIN 2, PXMP2 MPV17"/>
    <property type="match status" value="1"/>
</dbReference>
<dbReference type="OrthoDB" id="10267969at2759"/>
<keyword evidence="3 6" id="KW-0812">Transmembrane</keyword>
<comment type="caution">
    <text evidence="7">The sequence shown here is derived from an EMBL/GenBank/DDBJ whole genome shotgun (WGS) entry which is preliminary data.</text>
</comment>
<comment type="subcellular location">
    <subcellularLocation>
        <location evidence="1">Membrane</location>
        <topology evidence="1">Multi-pass membrane protein</topology>
    </subcellularLocation>
</comment>
<keyword evidence="5 6" id="KW-0472">Membrane</keyword>
<evidence type="ECO:0000313" key="7">
    <source>
        <dbReference type="EMBL" id="KAJ2678124.1"/>
    </source>
</evidence>
<evidence type="ECO:0000256" key="5">
    <source>
        <dbReference type="ARBA" id="ARBA00023136"/>
    </source>
</evidence>
<dbReference type="EMBL" id="JANBTW010000024">
    <property type="protein sequence ID" value="KAJ2678124.1"/>
    <property type="molecule type" value="Genomic_DNA"/>
</dbReference>
<gene>
    <name evidence="7" type="ORF">GGI25_002628</name>
</gene>
<protein>
    <recommendedName>
        <fullName evidence="9">Protein SYM1</fullName>
    </recommendedName>
</protein>
<accession>A0A9W8KXA9</accession>
<dbReference type="PANTHER" id="PTHR11266:SF50">
    <property type="entry name" value="VACUOLAR MEMBRANE PROTEIN YOR292C"/>
    <property type="match status" value="1"/>
</dbReference>
<evidence type="ECO:0000256" key="4">
    <source>
        <dbReference type="ARBA" id="ARBA00022989"/>
    </source>
</evidence>
<organism evidence="7 8">
    <name type="scientific">Coemansia spiralis</name>
    <dbReference type="NCBI Taxonomy" id="417178"/>
    <lineage>
        <taxon>Eukaryota</taxon>
        <taxon>Fungi</taxon>
        <taxon>Fungi incertae sedis</taxon>
        <taxon>Zoopagomycota</taxon>
        <taxon>Kickxellomycotina</taxon>
        <taxon>Kickxellomycetes</taxon>
        <taxon>Kickxellales</taxon>
        <taxon>Kickxellaceae</taxon>
        <taxon>Coemansia</taxon>
    </lineage>
</organism>
<sequence length="236" mass="26489">MAAAFKKFWNRCAERRPLSTISLTNGAMGATGDILAQFLVPETKPTLSNSNTFSTADADTGSNEMSNARQLVATYNPWRTVRFFVYGCMFGPVAYKWYSFLDRRFPFPKPTSMAILSSRKQSQLASKKTSIIKRVSMDQLLFAPPAISAFFVIMGTMEGKSTDEIHASFRERYFKALVGNYILWPAAQLVNFGLVPLVYQVPFASAVSIVWSMYLSWCNRGGQPNPDRHTTLRNGM</sequence>
<reference evidence="7" key="1">
    <citation type="submission" date="2022-07" db="EMBL/GenBank/DDBJ databases">
        <title>Phylogenomic reconstructions and comparative analyses of Kickxellomycotina fungi.</title>
        <authorList>
            <person name="Reynolds N.K."/>
            <person name="Stajich J.E."/>
            <person name="Barry K."/>
            <person name="Grigoriev I.V."/>
            <person name="Crous P."/>
            <person name="Smith M.E."/>
        </authorList>
    </citation>
    <scope>NUCLEOTIDE SEQUENCE</scope>
    <source>
        <strain evidence="7">NRRL 3115</strain>
    </source>
</reference>
<evidence type="ECO:0000313" key="8">
    <source>
        <dbReference type="Proteomes" id="UP001151518"/>
    </source>
</evidence>
<feature type="transmembrane region" description="Helical" evidence="6">
    <location>
        <begin position="197"/>
        <end position="218"/>
    </location>
</feature>
<dbReference type="Pfam" id="PF04117">
    <property type="entry name" value="Mpv17_PMP22"/>
    <property type="match status" value="1"/>
</dbReference>
<dbReference type="AlphaFoldDB" id="A0A9W8KXA9"/>
<evidence type="ECO:0008006" key="9">
    <source>
        <dbReference type="Google" id="ProtNLM"/>
    </source>
</evidence>
<comment type="similarity">
    <text evidence="2 6">Belongs to the peroxisomal membrane protein PXMP2/4 family.</text>
</comment>
<proteinExistence type="inferred from homology"/>
<keyword evidence="4 6" id="KW-1133">Transmembrane helix</keyword>
<dbReference type="GO" id="GO:0016020">
    <property type="term" value="C:membrane"/>
    <property type="evidence" value="ECO:0007669"/>
    <property type="project" value="UniProtKB-SubCell"/>
</dbReference>
<evidence type="ECO:0000256" key="6">
    <source>
        <dbReference type="RuleBase" id="RU363053"/>
    </source>
</evidence>
<evidence type="ECO:0000256" key="2">
    <source>
        <dbReference type="ARBA" id="ARBA00006824"/>
    </source>
</evidence>
<dbReference type="GO" id="GO:0005739">
    <property type="term" value="C:mitochondrion"/>
    <property type="evidence" value="ECO:0007669"/>
    <property type="project" value="TreeGrafter"/>
</dbReference>
<evidence type="ECO:0000256" key="3">
    <source>
        <dbReference type="ARBA" id="ARBA00022692"/>
    </source>
</evidence>